<dbReference type="Proteomes" id="UP000176451">
    <property type="component" value="Unassembled WGS sequence"/>
</dbReference>
<accession>A0A1F5EK02</accession>
<comment type="caution">
    <text evidence="1">The sequence shown here is derived from an EMBL/GenBank/DDBJ whole genome shotgun (WGS) entry which is preliminary data.</text>
</comment>
<organism evidence="1 2">
    <name type="scientific">Candidatus Berkelbacteria bacterium RIFCSPHIGHO2_12_FULL_36_9</name>
    <dbReference type="NCBI Taxonomy" id="1797469"/>
    <lineage>
        <taxon>Bacteria</taxon>
        <taxon>Candidatus Berkelbacteria</taxon>
    </lineage>
</organism>
<protein>
    <submittedName>
        <fullName evidence="1">Uncharacterized protein</fullName>
    </submittedName>
</protein>
<evidence type="ECO:0000313" key="1">
    <source>
        <dbReference type="EMBL" id="OGD67747.1"/>
    </source>
</evidence>
<proteinExistence type="predicted"/>
<dbReference type="EMBL" id="MEZV01000011">
    <property type="protein sequence ID" value="OGD67747.1"/>
    <property type="molecule type" value="Genomic_DNA"/>
</dbReference>
<dbReference type="STRING" id="1797469.A3F08_03290"/>
<evidence type="ECO:0000313" key="2">
    <source>
        <dbReference type="Proteomes" id="UP000176451"/>
    </source>
</evidence>
<gene>
    <name evidence="1" type="ORF">A3F08_03290</name>
</gene>
<sequence length="654" mass="75932">MPEKFLPENFQPFGRKELEQLAEQRRQIEAGESTEPYDDIRKAEAKKWAWMVSKEIKLDHKDSNYKVQMSILEQLYFDGQIEYQLSQEGVAEKYAGYITQEDLESDRLKGYQLGTLTEQVAGIFLRDEFKQCHDDPETSALVLQMMNNFKNLPSYRKGEIDFKEKFANPDLITTRETQHGNIVVTGIYEVKSSIESLMKAEMEKSQFSNFVPHLKQVLAQMNKDRESFPEYDIAWLQGQKKIGLASNLRKVAILPKSKVDHPTKLFEWQVVTLPFSNDQLYALRDYIGEKGLVIGEHFELSIPALSEKKSVEKFNNTIEVDLSKIKEIVDDFDDIEFLSVLLFDRLPANEEQKKLLKDSGAFNTEEIIKDMVAYMRSHHTRDLLRLAEQHSDERFSAEIYRHFENPLSLAFTEMRRKIYKNMAINLSDAQRNVLISMPKKSLESLLYTLRIKDNSEMANVFRSKITEFFRPSVIQVERLAMQDEVVKAPLTEIADEKTEDNSRLAEVQPETEIDGTEQKFIERLELLRNKFNNKFFSEIGTLDQLQFNSMLLFGRIPRSEEERNILERFCQSEHLIGKIKRNMHKITGIQKNHIVKNEHIAVSVVGDSDYAIQLLLFRGSASNPSNWTKIGLSKTQAEIISKAVKYKLDFTELV</sequence>
<reference evidence="1 2" key="1">
    <citation type="journal article" date="2016" name="Nat. Commun.">
        <title>Thousands of microbial genomes shed light on interconnected biogeochemical processes in an aquifer system.</title>
        <authorList>
            <person name="Anantharaman K."/>
            <person name="Brown C.T."/>
            <person name="Hug L.A."/>
            <person name="Sharon I."/>
            <person name="Castelle C.J."/>
            <person name="Probst A.J."/>
            <person name="Thomas B.C."/>
            <person name="Singh A."/>
            <person name="Wilkins M.J."/>
            <person name="Karaoz U."/>
            <person name="Brodie E.L."/>
            <person name="Williams K.H."/>
            <person name="Hubbard S.S."/>
            <person name="Banfield J.F."/>
        </authorList>
    </citation>
    <scope>NUCLEOTIDE SEQUENCE [LARGE SCALE GENOMIC DNA]</scope>
</reference>
<dbReference type="AlphaFoldDB" id="A0A1F5EK02"/>
<name>A0A1F5EK02_9BACT</name>